<dbReference type="OrthoDB" id="60799at2759"/>
<evidence type="ECO:0000313" key="10">
    <source>
        <dbReference type="EMBL" id="ETW02398.1"/>
    </source>
</evidence>
<dbReference type="Pfam" id="PF00069">
    <property type="entry name" value="Pkinase"/>
    <property type="match status" value="1"/>
</dbReference>
<accession>A0A024U9Z7</accession>
<dbReference type="GO" id="GO:0005952">
    <property type="term" value="C:cAMP-dependent protein kinase complex"/>
    <property type="evidence" value="ECO:0007669"/>
    <property type="project" value="TreeGrafter"/>
</dbReference>
<dbReference type="PANTHER" id="PTHR24353">
    <property type="entry name" value="CYCLIC NUCLEOTIDE-DEPENDENT PROTEIN KINASE"/>
    <property type="match status" value="1"/>
</dbReference>
<keyword evidence="4 10" id="KW-0418">Kinase</keyword>
<dbReference type="InterPro" id="IPR008271">
    <property type="entry name" value="Ser/Thr_kinase_AS"/>
</dbReference>
<feature type="binding site" evidence="6">
    <location>
        <position position="124"/>
    </location>
    <ligand>
        <name>ATP</name>
        <dbReference type="ChEBI" id="CHEBI:30616"/>
    </ligand>
</feature>
<dbReference type="InterPro" id="IPR011009">
    <property type="entry name" value="Kinase-like_dom_sf"/>
</dbReference>
<reference evidence="10" key="1">
    <citation type="submission" date="2013-12" db="EMBL/GenBank/DDBJ databases">
        <title>The Genome Sequence of Aphanomyces invadans NJM9701.</title>
        <authorList>
            <consortium name="The Broad Institute Genomics Platform"/>
            <person name="Russ C."/>
            <person name="Tyler B."/>
            <person name="van West P."/>
            <person name="Dieguez-Uribeondo J."/>
            <person name="Young S.K."/>
            <person name="Zeng Q."/>
            <person name="Gargeya S."/>
            <person name="Fitzgerald M."/>
            <person name="Abouelleil A."/>
            <person name="Alvarado L."/>
            <person name="Chapman S.B."/>
            <person name="Gainer-Dewar J."/>
            <person name="Goldberg J."/>
            <person name="Griggs A."/>
            <person name="Gujja S."/>
            <person name="Hansen M."/>
            <person name="Howarth C."/>
            <person name="Imamovic A."/>
            <person name="Ireland A."/>
            <person name="Larimer J."/>
            <person name="McCowan C."/>
            <person name="Murphy C."/>
            <person name="Pearson M."/>
            <person name="Poon T.W."/>
            <person name="Priest M."/>
            <person name="Roberts A."/>
            <person name="Saif S."/>
            <person name="Shea T."/>
            <person name="Sykes S."/>
            <person name="Wortman J."/>
            <person name="Nusbaum C."/>
            <person name="Birren B."/>
        </authorList>
    </citation>
    <scope>NUCLEOTIDE SEQUENCE [LARGE SCALE GENOMIC DNA]</scope>
    <source>
        <strain evidence="10">NJM9701</strain>
    </source>
</reference>
<evidence type="ECO:0000256" key="1">
    <source>
        <dbReference type="ARBA" id="ARBA00022527"/>
    </source>
</evidence>
<dbReference type="AlphaFoldDB" id="A0A024U9Z7"/>
<evidence type="ECO:0000259" key="8">
    <source>
        <dbReference type="PROSITE" id="PS50011"/>
    </source>
</evidence>
<proteinExistence type="inferred from homology"/>
<dbReference type="eggNOG" id="KOG0616">
    <property type="taxonomic scope" value="Eukaryota"/>
</dbReference>
<dbReference type="PROSITE" id="PS00107">
    <property type="entry name" value="PROTEIN_KINASE_ATP"/>
    <property type="match status" value="1"/>
</dbReference>
<dbReference type="PROSITE" id="PS51285">
    <property type="entry name" value="AGC_KINASE_CTER"/>
    <property type="match status" value="1"/>
</dbReference>
<dbReference type="VEuPathDB" id="FungiDB:H310_05915"/>
<evidence type="ECO:0000256" key="2">
    <source>
        <dbReference type="ARBA" id="ARBA00022679"/>
    </source>
</evidence>
<dbReference type="InterPro" id="IPR000719">
    <property type="entry name" value="Prot_kinase_dom"/>
</dbReference>
<evidence type="ECO:0000256" key="4">
    <source>
        <dbReference type="ARBA" id="ARBA00022777"/>
    </source>
</evidence>
<dbReference type="InterPro" id="IPR045270">
    <property type="entry name" value="STKc_AGC"/>
</dbReference>
<evidence type="ECO:0000256" key="5">
    <source>
        <dbReference type="ARBA" id="ARBA00022840"/>
    </source>
</evidence>
<protein>
    <submittedName>
        <fullName evidence="10">AGC/PKA protein kinase</fullName>
    </submittedName>
</protein>
<dbReference type="PANTHER" id="PTHR24353:SF37">
    <property type="entry name" value="CAMP-DEPENDENT PROTEIN KINASE CATALYTIC SUBUNIT PRKX"/>
    <property type="match status" value="1"/>
</dbReference>
<evidence type="ECO:0000256" key="7">
    <source>
        <dbReference type="RuleBase" id="RU000304"/>
    </source>
</evidence>
<dbReference type="SMART" id="SM00220">
    <property type="entry name" value="S_TKc"/>
    <property type="match status" value="1"/>
</dbReference>
<evidence type="ECO:0000259" key="9">
    <source>
        <dbReference type="PROSITE" id="PS51285"/>
    </source>
</evidence>
<dbReference type="FunFam" id="3.30.200.20:FF:000042">
    <property type="entry name" value="Aurora kinase A"/>
    <property type="match status" value="1"/>
</dbReference>
<dbReference type="InterPro" id="IPR017441">
    <property type="entry name" value="Protein_kinase_ATP_BS"/>
</dbReference>
<dbReference type="GO" id="GO:0005524">
    <property type="term" value="F:ATP binding"/>
    <property type="evidence" value="ECO:0007669"/>
    <property type="project" value="UniProtKB-UniRule"/>
</dbReference>
<evidence type="ECO:0000256" key="3">
    <source>
        <dbReference type="ARBA" id="ARBA00022741"/>
    </source>
</evidence>
<dbReference type="RefSeq" id="XP_008869003.1">
    <property type="nucleotide sequence ID" value="XM_008870781.1"/>
</dbReference>
<dbReference type="Gene3D" id="1.10.510.10">
    <property type="entry name" value="Transferase(Phosphotransferase) domain 1"/>
    <property type="match status" value="1"/>
</dbReference>
<sequence length="464" mass="50384">MRVLATTKTTLLLGELKHCFRTMCAYLGSLTHAVATAALLPGVVIHIVFLDPTSTDDSASPRLVAVAPPPDDIDLPPLKEEPLPPAATPLSRSCFDELTTLGAGLFGTVHLVRHKLSGQYFALKVIEKASIPSVQLARQVVRERDIMLAVQHPLVATCFGSFQDDENVYLVSEYLHGGDLYQHLLDTTDDATSPRVASLSVAAIRFYAANMVKALQGLHDHGMVHRDIKLDNMMFDSLGYVKLIDMGFATHVGMCRDNDASVGADKRTMTVCGTPEYMAPEILAGQGYGMAVDYCTSHMDNNQLTMTVGALGVVLYEMAMGGASLFGDASHAKTMARIKAVASHGLPTAPAFDKLDVALQNFIRGLLVYDPSKRLGCTASGFQSIEDHPFFAGMIDWKALMAKQVRAPFVPVVPCDTWHDSPPDECDENPIEDESTLWGVDKDEEYYDGGLSVDPKVALVFEGF</sequence>
<keyword evidence="5 6" id="KW-0067">ATP-binding</keyword>
<feature type="domain" description="Protein kinase" evidence="8">
    <location>
        <begin position="95"/>
        <end position="391"/>
    </location>
</feature>
<dbReference type="PROSITE" id="PS50011">
    <property type="entry name" value="PROTEIN_KINASE_DOM"/>
    <property type="match status" value="1"/>
</dbReference>
<dbReference type="Gene3D" id="3.30.200.20">
    <property type="entry name" value="Phosphorylase Kinase, domain 1"/>
    <property type="match status" value="1"/>
</dbReference>
<dbReference type="InterPro" id="IPR000961">
    <property type="entry name" value="AGC-kinase_C"/>
</dbReference>
<dbReference type="GO" id="GO:0004691">
    <property type="term" value="F:cAMP-dependent protein kinase activity"/>
    <property type="evidence" value="ECO:0007669"/>
    <property type="project" value="TreeGrafter"/>
</dbReference>
<name>A0A024U9Z7_9STRA</name>
<dbReference type="GeneID" id="20082965"/>
<organism evidence="10">
    <name type="scientific">Aphanomyces invadans</name>
    <dbReference type="NCBI Taxonomy" id="157072"/>
    <lineage>
        <taxon>Eukaryota</taxon>
        <taxon>Sar</taxon>
        <taxon>Stramenopiles</taxon>
        <taxon>Oomycota</taxon>
        <taxon>Saprolegniomycetes</taxon>
        <taxon>Saprolegniales</taxon>
        <taxon>Verrucalvaceae</taxon>
        <taxon>Aphanomyces</taxon>
    </lineage>
</organism>
<keyword evidence="1 7" id="KW-0723">Serine/threonine-protein kinase</keyword>
<dbReference type="STRING" id="157072.A0A024U9Z7"/>
<dbReference type="SUPFAM" id="SSF56112">
    <property type="entry name" value="Protein kinase-like (PK-like)"/>
    <property type="match status" value="1"/>
</dbReference>
<keyword evidence="2" id="KW-0808">Transferase</keyword>
<dbReference type="PROSITE" id="PS00108">
    <property type="entry name" value="PROTEIN_KINASE_ST"/>
    <property type="match status" value="1"/>
</dbReference>
<comment type="similarity">
    <text evidence="7">Belongs to the protein kinase superfamily.</text>
</comment>
<dbReference type="EMBL" id="KI913961">
    <property type="protein sequence ID" value="ETW02398.1"/>
    <property type="molecule type" value="Genomic_DNA"/>
</dbReference>
<evidence type="ECO:0000256" key="6">
    <source>
        <dbReference type="PROSITE-ProRule" id="PRU10141"/>
    </source>
</evidence>
<gene>
    <name evidence="10" type="ORF">H310_05915</name>
</gene>
<keyword evidence="3 6" id="KW-0547">Nucleotide-binding</keyword>
<dbReference type="CDD" id="cd05123">
    <property type="entry name" value="STKc_AGC"/>
    <property type="match status" value="1"/>
</dbReference>
<feature type="domain" description="AGC-kinase C-terminal" evidence="9">
    <location>
        <begin position="393"/>
        <end position="464"/>
    </location>
</feature>